<evidence type="ECO:0000256" key="6">
    <source>
        <dbReference type="ARBA" id="ARBA00022777"/>
    </source>
</evidence>
<keyword evidence="7 9" id="KW-0067">ATP-binding</keyword>
<dbReference type="PANTHER" id="PTHR24355">
    <property type="entry name" value="G PROTEIN-COUPLED RECEPTOR KINASE/RIBOSOMAL PROTEIN S6 KINASE"/>
    <property type="match status" value="1"/>
</dbReference>
<evidence type="ECO:0000259" key="13">
    <source>
        <dbReference type="PROSITE" id="PS51285"/>
    </source>
</evidence>
<dbReference type="PROSITE" id="PS00107">
    <property type="entry name" value="PROTEIN_KINASE_ATP"/>
    <property type="match status" value="1"/>
</dbReference>
<keyword evidence="15" id="KW-1185">Reference proteome</keyword>
<dbReference type="OrthoDB" id="354826at2759"/>
<keyword evidence="6 10" id="KW-0418">Kinase</keyword>
<evidence type="ECO:0000313" key="15">
    <source>
        <dbReference type="Proteomes" id="UP000265120"/>
    </source>
</evidence>
<evidence type="ECO:0000313" key="14">
    <source>
        <dbReference type="Ensembl" id="ENSCSEP00000030198.1"/>
    </source>
</evidence>
<feature type="domain" description="RGS" evidence="12">
    <location>
        <begin position="59"/>
        <end position="173"/>
    </location>
</feature>
<dbReference type="SMART" id="SM00315">
    <property type="entry name" value="RGS"/>
    <property type="match status" value="1"/>
</dbReference>
<dbReference type="RefSeq" id="XP_008308063.1">
    <property type="nucleotide sequence ID" value="XM_008309841.3"/>
</dbReference>
<dbReference type="SMART" id="SM00220">
    <property type="entry name" value="S_TKc"/>
    <property type="match status" value="1"/>
</dbReference>
<dbReference type="Ensembl" id="ENSCSET00000030602.1">
    <property type="protein sequence ID" value="ENSCSEP00000030198.1"/>
    <property type="gene ID" value="ENSCSEG00000019344.1"/>
</dbReference>
<evidence type="ECO:0000259" key="11">
    <source>
        <dbReference type="PROSITE" id="PS50011"/>
    </source>
</evidence>
<evidence type="ECO:0000256" key="7">
    <source>
        <dbReference type="ARBA" id="ARBA00022840"/>
    </source>
</evidence>
<feature type="domain" description="AGC-kinase C-terminal" evidence="13">
    <location>
        <begin position="449"/>
        <end position="514"/>
    </location>
</feature>
<dbReference type="SUPFAM" id="SSF48097">
    <property type="entry name" value="Regulator of G-protein signaling, RGS"/>
    <property type="match status" value="1"/>
</dbReference>
<dbReference type="Gene3D" id="1.10.167.10">
    <property type="entry name" value="Regulator of G-protein Signalling 4, domain 2"/>
    <property type="match status" value="1"/>
</dbReference>
<dbReference type="STRING" id="244447.ENSCSEP00000030198"/>
<protein>
    <recommendedName>
        <fullName evidence="10">G protein-coupled receptor kinase</fullName>
        <ecNumber evidence="10">2.7.11.-</ecNumber>
    </recommendedName>
</protein>
<accession>A0A3P8WRX4</accession>
<dbReference type="Gene3D" id="1.10.510.10">
    <property type="entry name" value="Transferase(Phosphotransferase) domain 1"/>
    <property type="match status" value="1"/>
</dbReference>
<dbReference type="InterPro" id="IPR000239">
    <property type="entry name" value="GPCR_kinase"/>
</dbReference>
<dbReference type="InterPro" id="IPR036305">
    <property type="entry name" value="RGS_sf"/>
</dbReference>
<feature type="domain" description="Protein kinase" evidence="11">
    <location>
        <begin position="188"/>
        <end position="448"/>
    </location>
</feature>
<evidence type="ECO:0000256" key="5">
    <source>
        <dbReference type="ARBA" id="ARBA00022741"/>
    </source>
</evidence>
<dbReference type="PANTHER" id="PTHR24355:SF29">
    <property type="entry name" value="RHODOPSIN KINASE GRK7-B"/>
    <property type="match status" value="1"/>
</dbReference>
<dbReference type="PROSITE" id="PS50132">
    <property type="entry name" value="RGS"/>
    <property type="match status" value="1"/>
</dbReference>
<dbReference type="GeneTree" id="ENSGT00940000160511"/>
<dbReference type="SUPFAM" id="SSF56112">
    <property type="entry name" value="Protein kinase-like (PK-like)"/>
    <property type="match status" value="1"/>
</dbReference>
<keyword evidence="4 10" id="KW-0808">Transferase</keyword>
<dbReference type="KEGG" id="csem:103378577"/>
<dbReference type="GO" id="GO:0009966">
    <property type="term" value="P:regulation of signal transduction"/>
    <property type="evidence" value="ECO:0007669"/>
    <property type="project" value="TreeGrafter"/>
</dbReference>
<dbReference type="PROSITE" id="PS51285">
    <property type="entry name" value="AGC_KINASE_CTER"/>
    <property type="match status" value="1"/>
</dbReference>
<evidence type="ECO:0000256" key="9">
    <source>
        <dbReference type="PROSITE-ProRule" id="PRU10141"/>
    </source>
</evidence>
<dbReference type="InterPro" id="IPR011009">
    <property type="entry name" value="Kinase-like_dom_sf"/>
</dbReference>
<dbReference type="Pfam" id="PF00069">
    <property type="entry name" value="Pkinase"/>
    <property type="match status" value="1"/>
</dbReference>
<dbReference type="Proteomes" id="UP000265120">
    <property type="component" value="Chromosome 4"/>
</dbReference>
<dbReference type="GeneID" id="103378577"/>
<dbReference type="Gene3D" id="3.30.200.20">
    <property type="entry name" value="Phosphorylase Kinase, domain 1"/>
    <property type="match status" value="1"/>
</dbReference>
<proteinExistence type="inferred from homology"/>
<dbReference type="InParanoid" id="A0A3P8WRX4"/>
<sequence>MVDLTGWNNLVANTAYLKAQQIDRNDLRKQWLNLSLPKPRSSSTLLAFGGKTYESLCEQQPIGRKLFQQFLLSSKPQYVAAAQLLQELHDWSFSEEKSEKEKIKQNILIKYRQPQFRSILSCPAEENAERCNSLSCSHVNEMTVDQTREVIKVFLKANPFHEYMRSPFFYKFLQWKEYETQKISDKYFYEFRTLGKGGFGEVCAVQVKHTGQMYACKKLEKKRLKKKGGERMALLEKKILEKVNSLFIVNLAYAYSNRTHLCLVMDLMNGGDLRFHIYELGERGISMERMVYYAAQITVGILHLHSMDIVYRDMKPENVLLDAKGQCRLSDLGLAIELPKGKMICQKAGTTGYMAPEVLRQENYHKSVDWWSLGCSIYEMVAARLPYKDFREKVHKEEVTRRTLEDECRFQQKLFDAHTKCIISQFLMKKVEHRLGCCGPDPRSHVFFKSINFDRLEAGLIGPPWVPKSNVVYTKDVDNFEASSEVPDNKPDEKDEKFFREFSTGAVSIQWQNEMINSGVFDQLNDSSLKEDRFQSAWKSKMCIIL</sequence>
<dbReference type="Pfam" id="PF00615">
    <property type="entry name" value="RGS"/>
    <property type="match status" value="1"/>
</dbReference>
<feature type="binding site" evidence="9">
    <location>
        <position position="217"/>
    </location>
    <ligand>
        <name>ATP</name>
        <dbReference type="ChEBI" id="CHEBI:30616"/>
    </ligand>
</feature>
<dbReference type="PRINTS" id="PR00717">
    <property type="entry name" value="GPCRKINASE"/>
</dbReference>
<dbReference type="OMA" id="MKSPFFY"/>
<dbReference type="InterPro" id="IPR000719">
    <property type="entry name" value="Prot_kinase_dom"/>
</dbReference>
<evidence type="ECO:0000256" key="1">
    <source>
        <dbReference type="ARBA" id="ARBA00009793"/>
    </source>
</evidence>
<dbReference type="InterPro" id="IPR044926">
    <property type="entry name" value="RGS_subdomain_2"/>
</dbReference>
<dbReference type="InterPro" id="IPR000961">
    <property type="entry name" value="AGC-kinase_C"/>
</dbReference>
<dbReference type="PROSITE" id="PS00108">
    <property type="entry name" value="PROTEIN_KINASE_ST"/>
    <property type="match status" value="1"/>
</dbReference>
<dbReference type="GO" id="GO:0007165">
    <property type="term" value="P:signal transduction"/>
    <property type="evidence" value="ECO:0007669"/>
    <property type="project" value="InterPro"/>
</dbReference>
<keyword evidence="3" id="KW-0597">Phosphoprotein</keyword>
<dbReference type="InterPro" id="IPR008271">
    <property type="entry name" value="Ser/Thr_kinase_AS"/>
</dbReference>
<dbReference type="PROSITE" id="PS50011">
    <property type="entry name" value="PROTEIN_KINASE_DOM"/>
    <property type="match status" value="1"/>
</dbReference>
<name>A0A3P8WRX4_CYNSE</name>
<organism evidence="14 15">
    <name type="scientific">Cynoglossus semilaevis</name>
    <name type="common">Tongue sole</name>
    <dbReference type="NCBI Taxonomy" id="244447"/>
    <lineage>
        <taxon>Eukaryota</taxon>
        <taxon>Metazoa</taxon>
        <taxon>Chordata</taxon>
        <taxon>Craniata</taxon>
        <taxon>Vertebrata</taxon>
        <taxon>Euteleostomi</taxon>
        <taxon>Actinopterygii</taxon>
        <taxon>Neopterygii</taxon>
        <taxon>Teleostei</taxon>
        <taxon>Neoteleostei</taxon>
        <taxon>Acanthomorphata</taxon>
        <taxon>Carangaria</taxon>
        <taxon>Pleuronectiformes</taxon>
        <taxon>Pleuronectoidei</taxon>
        <taxon>Cynoglossidae</taxon>
        <taxon>Cynoglossinae</taxon>
        <taxon>Cynoglossus</taxon>
    </lineage>
</organism>
<evidence type="ECO:0000256" key="8">
    <source>
        <dbReference type="PIRSR" id="PIRSR600239-51"/>
    </source>
</evidence>
<evidence type="ECO:0000256" key="2">
    <source>
        <dbReference type="ARBA" id="ARBA00022527"/>
    </source>
</evidence>
<dbReference type="InterPro" id="IPR016137">
    <property type="entry name" value="RGS"/>
</dbReference>
<comment type="similarity">
    <text evidence="1 10">Belongs to the protein kinase superfamily. AGC Ser/Thr protein kinase family. GPRK subfamily.</text>
</comment>
<dbReference type="GO" id="GO:0050254">
    <property type="term" value="F:rhodopsin kinase activity"/>
    <property type="evidence" value="ECO:0007669"/>
    <property type="project" value="Ensembl"/>
</dbReference>
<dbReference type="GO" id="GO:0005524">
    <property type="term" value="F:ATP binding"/>
    <property type="evidence" value="ECO:0007669"/>
    <property type="project" value="UniProtKB-UniRule"/>
</dbReference>
<reference evidence="14" key="3">
    <citation type="submission" date="2025-09" db="UniProtKB">
        <authorList>
            <consortium name="Ensembl"/>
        </authorList>
    </citation>
    <scope>IDENTIFICATION</scope>
</reference>
<dbReference type="GO" id="GO:0005737">
    <property type="term" value="C:cytoplasm"/>
    <property type="evidence" value="ECO:0007669"/>
    <property type="project" value="TreeGrafter"/>
</dbReference>
<reference evidence="14" key="2">
    <citation type="submission" date="2025-08" db="UniProtKB">
        <authorList>
            <consortium name="Ensembl"/>
        </authorList>
    </citation>
    <scope>IDENTIFICATION</scope>
</reference>
<dbReference type="FunFam" id="1.10.510.10:FF:000074">
    <property type="entry name" value="G protein-coupled receptor kinase"/>
    <property type="match status" value="1"/>
</dbReference>
<dbReference type="InterPro" id="IPR017441">
    <property type="entry name" value="Protein_kinase_ATP_BS"/>
</dbReference>
<evidence type="ECO:0000256" key="3">
    <source>
        <dbReference type="ARBA" id="ARBA00022553"/>
    </source>
</evidence>
<keyword evidence="2 10" id="KW-0723">Serine/threonine-protein kinase</keyword>
<evidence type="ECO:0000256" key="10">
    <source>
        <dbReference type="RuleBase" id="RU000308"/>
    </source>
</evidence>
<keyword evidence="5 9" id="KW-0547">Nucleotide-binding</keyword>
<feature type="active site" description="Proton acceptor" evidence="8">
    <location>
        <position position="313"/>
    </location>
</feature>
<reference evidence="14 15" key="1">
    <citation type="journal article" date="2014" name="Nat. Genet.">
        <title>Whole-genome sequence of a flatfish provides insights into ZW sex chromosome evolution and adaptation to a benthic lifestyle.</title>
        <authorList>
            <person name="Chen S."/>
            <person name="Zhang G."/>
            <person name="Shao C."/>
            <person name="Huang Q."/>
            <person name="Liu G."/>
            <person name="Zhang P."/>
            <person name="Song W."/>
            <person name="An N."/>
            <person name="Chalopin D."/>
            <person name="Volff J.N."/>
            <person name="Hong Y."/>
            <person name="Li Q."/>
            <person name="Sha Z."/>
            <person name="Zhou H."/>
            <person name="Xie M."/>
            <person name="Yu Q."/>
            <person name="Liu Y."/>
            <person name="Xiang H."/>
            <person name="Wang N."/>
            <person name="Wu K."/>
            <person name="Yang C."/>
            <person name="Zhou Q."/>
            <person name="Liao X."/>
            <person name="Yang L."/>
            <person name="Hu Q."/>
            <person name="Zhang J."/>
            <person name="Meng L."/>
            <person name="Jin L."/>
            <person name="Tian Y."/>
            <person name="Lian J."/>
            <person name="Yang J."/>
            <person name="Miao G."/>
            <person name="Liu S."/>
            <person name="Liang Z."/>
            <person name="Yan F."/>
            <person name="Li Y."/>
            <person name="Sun B."/>
            <person name="Zhang H."/>
            <person name="Zhang J."/>
            <person name="Zhu Y."/>
            <person name="Du M."/>
            <person name="Zhao Y."/>
            <person name="Schartl M."/>
            <person name="Tang Q."/>
            <person name="Wang J."/>
        </authorList>
    </citation>
    <scope>NUCLEOTIDE SEQUENCE</scope>
</reference>
<dbReference type="AlphaFoldDB" id="A0A3P8WRX4"/>
<evidence type="ECO:0000259" key="12">
    <source>
        <dbReference type="PROSITE" id="PS50132"/>
    </source>
</evidence>
<evidence type="ECO:0000256" key="4">
    <source>
        <dbReference type="ARBA" id="ARBA00022679"/>
    </source>
</evidence>
<dbReference type="EC" id="2.7.11.-" evidence="10"/>